<dbReference type="GO" id="GO:0042793">
    <property type="term" value="P:plastid transcription"/>
    <property type="evidence" value="ECO:0007669"/>
    <property type="project" value="TreeGrafter"/>
</dbReference>
<evidence type="ECO:0000313" key="5">
    <source>
        <dbReference type="EMBL" id="KAF2286864.1"/>
    </source>
</evidence>
<keyword evidence="6" id="KW-1185">Reference proteome</keyword>
<dbReference type="InterPro" id="IPR050600">
    <property type="entry name" value="SETD3_SETD6_MTase"/>
</dbReference>
<dbReference type="Pfam" id="PF09273">
    <property type="entry name" value="Rubis-subs-bind"/>
    <property type="match status" value="1"/>
</dbReference>
<dbReference type="InterPro" id="IPR046341">
    <property type="entry name" value="SET_dom_sf"/>
</dbReference>
<dbReference type="AlphaFoldDB" id="A0A6A6KEJ7"/>
<keyword evidence="3" id="KW-0949">S-adenosyl-L-methionine</keyword>
<dbReference type="GO" id="GO:0016279">
    <property type="term" value="F:protein-lysine N-methyltransferase activity"/>
    <property type="evidence" value="ECO:0007669"/>
    <property type="project" value="TreeGrafter"/>
</dbReference>
<dbReference type="SUPFAM" id="SSF82199">
    <property type="entry name" value="SET domain"/>
    <property type="match status" value="1"/>
</dbReference>
<dbReference type="InterPro" id="IPR036464">
    <property type="entry name" value="Rubisco_LSMT_subst-bd_sf"/>
</dbReference>
<name>A0A6A6KEJ7_HEVBR</name>
<dbReference type="Gene3D" id="3.90.1420.10">
    <property type="entry name" value="Rubisco LSMT, substrate-binding domain"/>
    <property type="match status" value="1"/>
</dbReference>
<keyword evidence="2" id="KW-0808">Transferase</keyword>
<evidence type="ECO:0000256" key="1">
    <source>
        <dbReference type="ARBA" id="ARBA00022603"/>
    </source>
</evidence>
<dbReference type="EMBL" id="JAAGAX010000017">
    <property type="protein sequence ID" value="KAF2286864.1"/>
    <property type="molecule type" value="Genomic_DNA"/>
</dbReference>
<evidence type="ECO:0000256" key="2">
    <source>
        <dbReference type="ARBA" id="ARBA00022679"/>
    </source>
</evidence>
<dbReference type="SUPFAM" id="SSF81822">
    <property type="entry name" value="RuBisCo LSMT C-terminal, substrate-binding domain"/>
    <property type="match status" value="1"/>
</dbReference>
<proteinExistence type="predicted"/>
<accession>A0A6A6KEJ7</accession>
<dbReference type="FunFam" id="3.90.1420.10:FF:000011">
    <property type="entry name" value="Plastid transcriptionally active 14"/>
    <property type="match status" value="1"/>
</dbReference>
<feature type="domain" description="Rubisco LSMT substrate-binding" evidence="4">
    <location>
        <begin position="111"/>
        <end position="164"/>
    </location>
</feature>
<evidence type="ECO:0000256" key="3">
    <source>
        <dbReference type="ARBA" id="ARBA00022691"/>
    </source>
</evidence>
<evidence type="ECO:0000259" key="4">
    <source>
        <dbReference type="Pfam" id="PF09273"/>
    </source>
</evidence>
<dbReference type="PANTHER" id="PTHR13271">
    <property type="entry name" value="UNCHARACTERIZED PUTATIVE METHYLTRANSFERASE"/>
    <property type="match status" value="1"/>
</dbReference>
<dbReference type="GO" id="GO:0032259">
    <property type="term" value="P:methylation"/>
    <property type="evidence" value="ECO:0007669"/>
    <property type="project" value="UniProtKB-KW"/>
</dbReference>
<dbReference type="PANTHER" id="PTHR13271:SF54">
    <property type="entry name" value="PROTEIN PLASTID TRANSCRIPTIONALLY ACTIVE 14"/>
    <property type="match status" value="1"/>
</dbReference>
<organism evidence="5 6">
    <name type="scientific">Hevea brasiliensis</name>
    <name type="common">Para rubber tree</name>
    <name type="synonym">Siphonia brasiliensis</name>
    <dbReference type="NCBI Taxonomy" id="3981"/>
    <lineage>
        <taxon>Eukaryota</taxon>
        <taxon>Viridiplantae</taxon>
        <taxon>Streptophyta</taxon>
        <taxon>Embryophyta</taxon>
        <taxon>Tracheophyta</taxon>
        <taxon>Spermatophyta</taxon>
        <taxon>Magnoliopsida</taxon>
        <taxon>eudicotyledons</taxon>
        <taxon>Gunneridae</taxon>
        <taxon>Pentapetalae</taxon>
        <taxon>rosids</taxon>
        <taxon>fabids</taxon>
        <taxon>Malpighiales</taxon>
        <taxon>Euphorbiaceae</taxon>
        <taxon>Crotonoideae</taxon>
        <taxon>Micrandreae</taxon>
        <taxon>Hevea</taxon>
    </lineage>
</organism>
<comment type="caution">
    <text evidence="5">The sequence shown here is derived from an EMBL/GenBank/DDBJ whole genome shotgun (WGS) entry which is preliminary data.</text>
</comment>
<dbReference type="GO" id="GO:0010027">
    <property type="term" value="P:thylakoid membrane organization"/>
    <property type="evidence" value="ECO:0007669"/>
    <property type="project" value="TreeGrafter"/>
</dbReference>
<protein>
    <recommendedName>
        <fullName evidence="4">Rubisco LSMT substrate-binding domain-containing protein</fullName>
    </recommendedName>
</protein>
<dbReference type="GO" id="GO:0009534">
    <property type="term" value="C:chloroplast thylakoid"/>
    <property type="evidence" value="ECO:0007669"/>
    <property type="project" value="TreeGrafter"/>
</dbReference>
<evidence type="ECO:0000313" key="6">
    <source>
        <dbReference type="Proteomes" id="UP000467840"/>
    </source>
</evidence>
<gene>
    <name evidence="5" type="ORF">GH714_033786</name>
</gene>
<dbReference type="Proteomes" id="UP000467840">
    <property type="component" value="Chromosome 3"/>
</dbReference>
<dbReference type="InterPro" id="IPR015353">
    <property type="entry name" value="Rubisco_LSMT_subst-bd"/>
</dbReference>
<keyword evidence="1" id="KW-0489">Methyltransferase</keyword>
<reference evidence="5 6" key="1">
    <citation type="journal article" date="2020" name="Mol. Plant">
        <title>The Chromosome-Based Rubber Tree Genome Provides New Insights into Spurge Genome Evolution and Rubber Biosynthesis.</title>
        <authorList>
            <person name="Liu J."/>
            <person name="Shi C."/>
            <person name="Shi C.C."/>
            <person name="Li W."/>
            <person name="Zhang Q.J."/>
            <person name="Zhang Y."/>
            <person name="Li K."/>
            <person name="Lu H.F."/>
            <person name="Shi C."/>
            <person name="Zhu S.T."/>
            <person name="Xiao Z.Y."/>
            <person name="Nan H."/>
            <person name="Yue Y."/>
            <person name="Zhu X.G."/>
            <person name="Wu Y."/>
            <person name="Hong X.N."/>
            <person name="Fan G.Y."/>
            <person name="Tong Y."/>
            <person name="Zhang D."/>
            <person name="Mao C.L."/>
            <person name="Liu Y.L."/>
            <person name="Hao S.J."/>
            <person name="Liu W.Q."/>
            <person name="Lv M.Q."/>
            <person name="Zhang H.B."/>
            <person name="Liu Y."/>
            <person name="Hu-Tang G.R."/>
            <person name="Wang J.P."/>
            <person name="Wang J.H."/>
            <person name="Sun Y.H."/>
            <person name="Ni S.B."/>
            <person name="Chen W.B."/>
            <person name="Zhang X.C."/>
            <person name="Jiao Y.N."/>
            <person name="Eichler E.E."/>
            <person name="Li G.H."/>
            <person name="Liu X."/>
            <person name="Gao L.Z."/>
        </authorList>
    </citation>
    <scope>NUCLEOTIDE SEQUENCE [LARGE SCALE GENOMIC DNA]</scope>
    <source>
        <strain evidence="6">cv. GT1</strain>
        <tissue evidence="5">Leaf</tissue>
    </source>
</reference>
<sequence length="191" mass="21854">MLEVMINAGQQIKKGEEMTINYMNGQKNDMFMQRYGFSSSVNPWDVIQFSGNARIHLDSFLSIFNISGLPEEYYHNSQLMRNRDAFVDGAIIAAARTLPTWSDGDVPPLPSAERKAVKELQEECQQMLAGFPTTSKEDQKLLDSMLEAGRPLEAAIKYRLDRKKFIEKVMQALVDRVGNRDNQPYQSQKFH</sequence>
<dbReference type="GO" id="GO:0000427">
    <property type="term" value="C:plastid-encoded plastid RNA polymerase complex"/>
    <property type="evidence" value="ECO:0007669"/>
    <property type="project" value="TreeGrafter"/>
</dbReference>
<dbReference type="GO" id="GO:0009658">
    <property type="term" value="P:chloroplast organization"/>
    <property type="evidence" value="ECO:0007669"/>
    <property type="project" value="TreeGrafter"/>
</dbReference>